<dbReference type="OrthoDB" id="9786494at2"/>
<feature type="region of interest" description="tRNA (mnm(5)s(2)U34)-methyltransferase" evidence="10">
    <location>
        <begin position="1"/>
        <end position="234"/>
    </location>
</feature>
<dbReference type="GO" id="GO:0005737">
    <property type="term" value="C:cytoplasm"/>
    <property type="evidence" value="ECO:0007669"/>
    <property type="project" value="UniProtKB-SubCell"/>
</dbReference>
<dbReference type="Gene3D" id="3.50.50.60">
    <property type="entry name" value="FAD/NAD(P)-binding domain"/>
    <property type="match status" value="1"/>
</dbReference>
<evidence type="ECO:0000256" key="5">
    <source>
        <dbReference type="ARBA" id="ARBA00022691"/>
    </source>
</evidence>
<dbReference type="InterPro" id="IPR029063">
    <property type="entry name" value="SAM-dependent_MTases_sf"/>
</dbReference>
<dbReference type="GO" id="GO:0016645">
    <property type="term" value="F:oxidoreductase activity, acting on the CH-NH group of donors"/>
    <property type="evidence" value="ECO:0007669"/>
    <property type="project" value="InterPro"/>
</dbReference>
<evidence type="ECO:0000259" key="12">
    <source>
        <dbReference type="Pfam" id="PF05430"/>
    </source>
</evidence>
<dbReference type="Gene3D" id="3.30.9.10">
    <property type="entry name" value="D-Amino Acid Oxidase, subunit A, domain 2"/>
    <property type="match status" value="1"/>
</dbReference>
<dbReference type="EMBL" id="JMSZ01000016">
    <property type="protein sequence ID" value="KDE40605.1"/>
    <property type="molecule type" value="Genomic_DNA"/>
</dbReference>
<protein>
    <recommendedName>
        <fullName evidence="10">tRNA 5-methylaminomethyl-2-thiouridine biosynthesis bifunctional protein MnmC</fullName>
        <shortName evidence="10">tRNA mnm(5)s(2)U biosynthesis bifunctional protein</shortName>
    </recommendedName>
    <domain>
        <recommendedName>
            <fullName evidence="10">tRNA (mnm(5)s(2)U34)-methyltransferase</fullName>
            <ecNumber evidence="10">2.1.1.61</ecNumber>
        </recommendedName>
    </domain>
    <domain>
        <recommendedName>
            <fullName evidence="10">FAD-dependent cmnm(5)s(2)U34 oxidoreductase</fullName>
            <ecNumber evidence="10">1.5.-.-</ecNumber>
        </recommendedName>
    </domain>
</protein>
<comment type="cofactor">
    <cofactor evidence="10">
        <name>FAD</name>
        <dbReference type="ChEBI" id="CHEBI:57692"/>
    </cofactor>
</comment>
<evidence type="ECO:0000313" key="13">
    <source>
        <dbReference type="EMBL" id="KDE40605.1"/>
    </source>
</evidence>
<keyword evidence="7 10" id="KW-0274">FAD</keyword>
<comment type="catalytic activity">
    <reaction evidence="10">
        <text>5-aminomethyl-2-thiouridine(34) in tRNA + S-adenosyl-L-methionine = 5-methylaminomethyl-2-thiouridine(34) in tRNA + S-adenosyl-L-homocysteine + H(+)</text>
        <dbReference type="Rhea" id="RHEA:19569"/>
        <dbReference type="Rhea" id="RHEA-COMP:10195"/>
        <dbReference type="Rhea" id="RHEA-COMP:10197"/>
        <dbReference type="ChEBI" id="CHEBI:15378"/>
        <dbReference type="ChEBI" id="CHEBI:57856"/>
        <dbReference type="ChEBI" id="CHEBI:59789"/>
        <dbReference type="ChEBI" id="CHEBI:74454"/>
        <dbReference type="ChEBI" id="CHEBI:74455"/>
        <dbReference type="EC" id="2.1.1.61"/>
    </reaction>
</comment>
<dbReference type="STRING" id="267850.ADINL_1197"/>
<dbReference type="PANTHER" id="PTHR13847:SF283">
    <property type="entry name" value="TRNA 5-METHYLAMINOMETHYL-2-THIOURIDINE BIOSYNTHESIS BIFUNCTIONAL PROTEIN MNMC"/>
    <property type="match status" value="1"/>
</dbReference>
<accession>A0A063Y637</accession>
<dbReference type="EC" id="1.5.-.-" evidence="10"/>
<evidence type="ECO:0000256" key="9">
    <source>
        <dbReference type="ARBA" id="ARBA00023268"/>
    </source>
</evidence>
<dbReference type="InterPro" id="IPR047785">
    <property type="entry name" value="tRNA_MNMC2"/>
</dbReference>
<comment type="subcellular location">
    <subcellularLocation>
        <location evidence="10">Cytoplasm</location>
    </subcellularLocation>
</comment>
<dbReference type="PANTHER" id="PTHR13847">
    <property type="entry name" value="SARCOSINE DEHYDROGENASE-RELATED"/>
    <property type="match status" value="1"/>
</dbReference>
<dbReference type="Proteomes" id="UP000027318">
    <property type="component" value="Unassembled WGS sequence"/>
</dbReference>
<organism evidence="13 14">
    <name type="scientific">Nitrincola lacisaponensis</name>
    <dbReference type="NCBI Taxonomy" id="267850"/>
    <lineage>
        <taxon>Bacteria</taxon>
        <taxon>Pseudomonadati</taxon>
        <taxon>Pseudomonadota</taxon>
        <taxon>Gammaproteobacteria</taxon>
        <taxon>Oceanospirillales</taxon>
        <taxon>Oceanospirillaceae</taxon>
        <taxon>Nitrincola</taxon>
    </lineage>
</organism>
<keyword evidence="14" id="KW-1185">Reference proteome</keyword>
<keyword evidence="8 10" id="KW-0560">Oxidoreductase</keyword>
<reference evidence="13 14" key="1">
    <citation type="journal article" date="2005" name="Int. J. Syst. Evol. Microbiol.">
        <title>Nitrincola lacisaponensis gen. nov., sp. nov., a novel alkaliphilic bacterium isolated from an alkaline, saline lake.</title>
        <authorList>
            <person name="Dimitriu P.A."/>
            <person name="Shukla S.K."/>
            <person name="Conradt J."/>
            <person name="Marquez M.C."/>
            <person name="Ventosa A."/>
            <person name="Maglia A."/>
            <person name="Peyton B.M."/>
            <person name="Pinkart H.C."/>
            <person name="Mormile M.R."/>
        </authorList>
    </citation>
    <scope>NUCLEOTIDE SEQUENCE [LARGE SCALE GENOMIC DNA]</scope>
    <source>
        <strain evidence="13 14">4CA</strain>
    </source>
</reference>
<dbReference type="InterPro" id="IPR036188">
    <property type="entry name" value="FAD/NAD-bd_sf"/>
</dbReference>
<dbReference type="PATRIC" id="fig|267850.7.peg.1192"/>
<feature type="domain" description="FAD dependent oxidoreductase" evidence="11">
    <location>
        <begin position="248"/>
        <end position="610"/>
    </location>
</feature>
<name>A0A063Y637_9GAMM</name>
<keyword evidence="9 10" id="KW-0511">Multifunctional enzyme</keyword>
<dbReference type="InterPro" id="IPR017610">
    <property type="entry name" value="tRNA_S-uridine_synth_MnmC_C"/>
</dbReference>
<dbReference type="GO" id="GO:0032259">
    <property type="term" value="P:methylation"/>
    <property type="evidence" value="ECO:0007669"/>
    <property type="project" value="UniProtKB-KW"/>
</dbReference>
<gene>
    <name evidence="10" type="primary">mnmC</name>
    <name evidence="13" type="ORF">ADINL_1197</name>
</gene>
<dbReference type="NCBIfam" id="TIGR03197">
    <property type="entry name" value="MnmC_Cterm"/>
    <property type="match status" value="1"/>
</dbReference>
<dbReference type="InterPro" id="IPR023032">
    <property type="entry name" value="tRNA_MAMT_biosynth_bifunc_MnmC"/>
</dbReference>
<comment type="similarity">
    <text evidence="10">In the C-terminal section; belongs to the DAO family.</text>
</comment>
<evidence type="ECO:0000259" key="11">
    <source>
        <dbReference type="Pfam" id="PF01266"/>
    </source>
</evidence>
<sequence length="642" mass="70639">MQPVKNAQLRWQAGVPVSTQFEDIYFNQTGGAAETQHVFIEGNQLPQRFASLSAGEHFVIAETGFGTGLNFLVTRQQWLKQANPQATLHFISFEKYPLSRQDIRHIWQDWSELNDCQEAFLSQYPAPMEGFYTLFFDQERIQLTLVLGDLLEQISQLKARVDAWFLDGFAPAKNPEMWHPRLFQGMADCSHDSTTLATFTVARSVREGLQQAGFQLSKQPGFGRKREMLCGEYATLSAQQSFPRPQQVIVVGAGLAGASTARMLAEAGVAVTLLEREAEPAQQGSGNAQGALYAKLAVKPTPHSAFHLQGLGYSVNQLRQLPAHASDLASLCGVLQLAISERDQQRHQQIETSGLYPESLLQPVNAETASTLAGSKIPHSGLFFPDAGWVAPADYCRYLLQHPLISCHYQQTVQQLDQAADAHWTVSTTTHTFQATHVVICTAADARQLTPLQHLPLKPIRGQTSLIQAGDTLPQLKTVVCGEGYISPPRRGKYCFGATFDLHQTDLALRDADHQQNLDTLAAALPEFEGLTPAQCNGRTGYRCSTPDYLPLVGAIADYNETLQRFAGLRTDARRASGLEIPRVSGLYVNTGHGSKGLISCPISAALITAMLCDLPAPLPAELIERLDPGRFILRDLSRRRI</sequence>
<evidence type="ECO:0000256" key="8">
    <source>
        <dbReference type="ARBA" id="ARBA00023002"/>
    </source>
</evidence>
<keyword evidence="1 10" id="KW-0963">Cytoplasm</keyword>
<evidence type="ECO:0000256" key="7">
    <source>
        <dbReference type="ARBA" id="ARBA00022827"/>
    </source>
</evidence>
<dbReference type="SUPFAM" id="SSF51905">
    <property type="entry name" value="FAD/NAD(P)-binding domain"/>
    <property type="match status" value="1"/>
</dbReference>
<dbReference type="Pfam" id="PF05430">
    <property type="entry name" value="Methyltransf_30"/>
    <property type="match status" value="1"/>
</dbReference>
<keyword evidence="6 10" id="KW-0819">tRNA processing</keyword>
<dbReference type="HAMAP" id="MF_01102">
    <property type="entry name" value="MnmC"/>
    <property type="match status" value="1"/>
</dbReference>
<dbReference type="SUPFAM" id="SSF54373">
    <property type="entry name" value="FAD-linked reductases, C-terminal domain"/>
    <property type="match status" value="1"/>
</dbReference>
<dbReference type="AlphaFoldDB" id="A0A063Y637"/>
<evidence type="ECO:0000256" key="4">
    <source>
        <dbReference type="ARBA" id="ARBA00022679"/>
    </source>
</evidence>
<keyword evidence="3 10" id="KW-0285">Flavoprotein</keyword>
<evidence type="ECO:0000313" key="14">
    <source>
        <dbReference type="Proteomes" id="UP000027318"/>
    </source>
</evidence>
<evidence type="ECO:0000256" key="10">
    <source>
        <dbReference type="HAMAP-Rule" id="MF_01102"/>
    </source>
</evidence>
<dbReference type="GO" id="GO:0004808">
    <property type="term" value="F:tRNA (5-methylaminomethyl-2-thiouridylate)(34)-methyltransferase activity"/>
    <property type="evidence" value="ECO:0007669"/>
    <property type="project" value="UniProtKB-EC"/>
</dbReference>
<evidence type="ECO:0000256" key="2">
    <source>
        <dbReference type="ARBA" id="ARBA00022603"/>
    </source>
</evidence>
<dbReference type="InterPro" id="IPR008471">
    <property type="entry name" value="MnmC-like_methylTransf"/>
</dbReference>
<dbReference type="InterPro" id="IPR006076">
    <property type="entry name" value="FAD-dep_OxRdtase"/>
</dbReference>
<evidence type="ECO:0000256" key="6">
    <source>
        <dbReference type="ARBA" id="ARBA00022694"/>
    </source>
</evidence>
<comment type="function">
    <text evidence="10">Catalyzes the last two steps in the biosynthesis of 5-methylaminomethyl-2-thiouridine (mnm(5)s(2)U) at the wobble position (U34) in tRNA. Catalyzes the FAD-dependent demodification of cmnm(5)s(2)U34 to nm(5)s(2)U34, followed by the transfer of a methyl group from S-adenosyl-L-methionine to nm(5)s(2)U34, to form mnm(5)s(2)U34.</text>
</comment>
<keyword evidence="4 10" id="KW-0808">Transferase</keyword>
<dbReference type="NCBIfam" id="NF002481">
    <property type="entry name" value="PRK01747.1-2"/>
    <property type="match status" value="1"/>
</dbReference>
<dbReference type="RefSeq" id="WP_036544854.1">
    <property type="nucleotide sequence ID" value="NZ_JMSZ01000016.1"/>
</dbReference>
<dbReference type="Gene3D" id="3.40.50.150">
    <property type="entry name" value="Vaccinia Virus protein VP39"/>
    <property type="match status" value="1"/>
</dbReference>
<keyword evidence="5 10" id="KW-0949">S-adenosyl-L-methionine</keyword>
<feature type="domain" description="MnmC-like methyltransferase" evidence="12">
    <location>
        <begin position="112"/>
        <end position="232"/>
    </location>
</feature>
<proteinExistence type="inferred from homology"/>
<dbReference type="EC" id="2.1.1.61" evidence="10"/>
<comment type="caution">
    <text evidence="13">The sequence shown here is derived from an EMBL/GenBank/DDBJ whole genome shotgun (WGS) entry which is preliminary data.</text>
</comment>
<dbReference type="NCBIfam" id="NF033855">
    <property type="entry name" value="tRNA_MNMC2"/>
    <property type="match status" value="1"/>
</dbReference>
<keyword evidence="2 10" id="KW-0489">Methyltransferase</keyword>
<evidence type="ECO:0000256" key="1">
    <source>
        <dbReference type="ARBA" id="ARBA00022490"/>
    </source>
</evidence>
<dbReference type="GO" id="GO:0002097">
    <property type="term" value="P:tRNA wobble base modification"/>
    <property type="evidence" value="ECO:0007669"/>
    <property type="project" value="UniProtKB-UniRule"/>
</dbReference>
<evidence type="ECO:0000256" key="3">
    <source>
        <dbReference type="ARBA" id="ARBA00022630"/>
    </source>
</evidence>
<comment type="similarity">
    <text evidence="10">In the N-terminal section; belongs to the methyltransferase superfamily. tRNA (mnm(5)s(2)U34)-methyltransferase family.</text>
</comment>
<feature type="region of interest" description="FAD-dependent cmnm(5)s(2)U34 oxidoreductase" evidence="10">
    <location>
        <begin position="251"/>
        <end position="642"/>
    </location>
</feature>
<dbReference type="GO" id="GO:0050660">
    <property type="term" value="F:flavin adenine dinucleotide binding"/>
    <property type="evidence" value="ECO:0007669"/>
    <property type="project" value="UniProtKB-UniRule"/>
</dbReference>
<dbReference type="Pfam" id="PF01266">
    <property type="entry name" value="DAO"/>
    <property type="match status" value="1"/>
</dbReference>